<gene>
    <name evidence="2" type="ORF">DP107_08690</name>
</gene>
<proteinExistence type="predicted"/>
<feature type="transmembrane region" description="Helical" evidence="1">
    <location>
        <begin position="20"/>
        <end position="40"/>
    </location>
</feature>
<dbReference type="AlphaFoldDB" id="A0A554NAR0"/>
<name>A0A554NAR0_9EURY</name>
<keyword evidence="1" id="KW-0812">Transmembrane</keyword>
<evidence type="ECO:0000256" key="1">
    <source>
        <dbReference type="SAM" id="Phobius"/>
    </source>
</evidence>
<dbReference type="OrthoDB" id="213478at2157"/>
<dbReference type="PANTHER" id="PTHR37692:SF1">
    <property type="entry name" value="DUF420 DOMAIN-CONTAINING PROTEIN"/>
    <property type="match status" value="1"/>
</dbReference>
<dbReference type="RefSeq" id="WP_144261764.1">
    <property type="nucleotide sequence ID" value="NZ_QMDX01000004.1"/>
</dbReference>
<keyword evidence="3" id="KW-1185">Reference proteome</keyword>
<evidence type="ECO:0000313" key="2">
    <source>
        <dbReference type="EMBL" id="TSD14439.1"/>
    </source>
</evidence>
<reference evidence="2 3" key="1">
    <citation type="submission" date="2018-06" db="EMBL/GenBank/DDBJ databases">
        <title>Natronomonas sp. F16-60 a new haloarchaeon isolated from a solar saltern of Isla Cristina, Huelva, Spain.</title>
        <authorList>
            <person name="Duran-Viseras A."/>
            <person name="Sanchez-Porro C."/>
            <person name="Ventosa A."/>
        </authorList>
    </citation>
    <scope>NUCLEOTIDE SEQUENCE [LARGE SCALE GENOMIC DNA]</scope>
    <source>
        <strain evidence="2 3">F16-60</strain>
    </source>
</reference>
<evidence type="ECO:0000313" key="3">
    <source>
        <dbReference type="Proteomes" id="UP000319894"/>
    </source>
</evidence>
<feature type="transmembrane region" description="Helical" evidence="1">
    <location>
        <begin position="52"/>
        <end position="73"/>
    </location>
</feature>
<dbReference type="PANTHER" id="PTHR37692">
    <property type="entry name" value="HYPOTHETICAL MEMBRANE SPANNING PROTEIN"/>
    <property type="match status" value="1"/>
</dbReference>
<dbReference type="InterPro" id="IPR007352">
    <property type="entry name" value="DUF420"/>
</dbReference>
<organism evidence="2 3">
    <name type="scientific">Haloglomus irregulare</name>
    <dbReference type="NCBI Taxonomy" id="2234134"/>
    <lineage>
        <taxon>Archaea</taxon>
        <taxon>Methanobacteriati</taxon>
        <taxon>Methanobacteriota</taxon>
        <taxon>Stenosarchaea group</taxon>
        <taxon>Halobacteria</taxon>
        <taxon>Halobacteriales</taxon>
        <taxon>Natronomonadaceae</taxon>
        <taxon>Haloglomus</taxon>
    </lineage>
</organism>
<dbReference type="Pfam" id="PF04238">
    <property type="entry name" value="DUF420"/>
    <property type="match status" value="1"/>
</dbReference>
<feature type="transmembrane region" description="Helical" evidence="1">
    <location>
        <begin position="165"/>
        <end position="187"/>
    </location>
</feature>
<dbReference type="EMBL" id="QMDX01000004">
    <property type="protein sequence ID" value="TSD14439.1"/>
    <property type="molecule type" value="Genomic_DNA"/>
</dbReference>
<feature type="transmembrane region" description="Helical" evidence="1">
    <location>
        <begin position="124"/>
        <end position="144"/>
    </location>
</feature>
<comment type="caution">
    <text evidence="2">The sequence shown here is derived from an EMBL/GenBank/DDBJ whole genome shotgun (WGS) entry which is preliminary data.</text>
</comment>
<feature type="transmembrane region" description="Helical" evidence="1">
    <location>
        <begin position="85"/>
        <end position="104"/>
    </location>
</feature>
<protein>
    <submittedName>
        <fullName evidence="2">DUF420 domain-containing protein</fullName>
    </submittedName>
</protein>
<accession>A0A554NAR0</accession>
<dbReference type="Proteomes" id="UP000319894">
    <property type="component" value="Unassembled WGS sequence"/>
</dbReference>
<sequence length="206" mass="22307">MATADAGPVSRTAKEHPRALTAVLTVVGYALVIGTLYVGLPIYPSVDIGTVNLLSDAIAVINTVTVVLLLAGWKFIRDGEIRKHRAAMISAFGLILVFLVLYLLKTGGGGRKEFVGPDAAALAYFAMLGIHILLSVLSVPLVLYNITIGLTHTREEMRRTVHARVGRVAVAVWSVSLTLGVLAYVLLNHVYTYEFVRLLVRIPTPF</sequence>
<dbReference type="InParanoid" id="A0A554NAR0"/>
<keyword evidence="1" id="KW-1133">Transmembrane helix</keyword>
<keyword evidence="1" id="KW-0472">Membrane</keyword>